<feature type="transmembrane region" description="Helical" evidence="1">
    <location>
        <begin position="81"/>
        <end position="101"/>
    </location>
</feature>
<protein>
    <recommendedName>
        <fullName evidence="4">MARVEL domain-containing protein</fullName>
    </recommendedName>
</protein>
<accession>A0A9P6JD00</accession>
<dbReference type="OrthoDB" id="3239304at2759"/>
<feature type="transmembrane region" description="Helical" evidence="1">
    <location>
        <begin position="15"/>
        <end position="36"/>
    </location>
</feature>
<feature type="transmembrane region" description="Helical" evidence="1">
    <location>
        <begin position="143"/>
        <end position="166"/>
    </location>
</feature>
<keyword evidence="1" id="KW-0472">Membrane</keyword>
<dbReference type="AlphaFoldDB" id="A0A9P6JD00"/>
<keyword evidence="3" id="KW-1185">Reference proteome</keyword>
<name>A0A9P6JD00_MORAP</name>
<feature type="transmembrane region" description="Helical" evidence="1">
    <location>
        <begin position="48"/>
        <end position="69"/>
    </location>
</feature>
<reference evidence="2" key="1">
    <citation type="journal article" date="2020" name="Fungal Divers.">
        <title>Resolving the Mortierellaceae phylogeny through synthesis of multi-gene phylogenetics and phylogenomics.</title>
        <authorList>
            <person name="Vandepol N."/>
            <person name="Liber J."/>
            <person name="Desiro A."/>
            <person name="Na H."/>
            <person name="Kennedy M."/>
            <person name="Barry K."/>
            <person name="Grigoriev I.V."/>
            <person name="Miller A.N."/>
            <person name="O'Donnell K."/>
            <person name="Stajich J.E."/>
            <person name="Bonito G."/>
        </authorList>
    </citation>
    <scope>NUCLEOTIDE SEQUENCE</scope>
    <source>
        <strain evidence="2">CK1249</strain>
    </source>
</reference>
<keyword evidence="1" id="KW-0812">Transmembrane</keyword>
<keyword evidence="1" id="KW-1133">Transmembrane helix</keyword>
<comment type="caution">
    <text evidence="2">The sequence shown here is derived from an EMBL/GenBank/DDBJ whole genome shotgun (WGS) entry which is preliminary data.</text>
</comment>
<evidence type="ECO:0008006" key="4">
    <source>
        <dbReference type="Google" id="ProtNLM"/>
    </source>
</evidence>
<proteinExistence type="predicted"/>
<dbReference type="Proteomes" id="UP000738359">
    <property type="component" value="Unassembled WGS sequence"/>
</dbReference>
<evidence type="ECO:0000256" key="1">
    <source>
        <dbReference type="SAM" id="Phobius"/>
    </source>
</evidence>
<evidence type="ECO:0000313" key="2">
    <source>
        <dbReference type="EMBL" id="KAF9967407.1"/>
    </source>
</evidence>
<sequence>MASRDRFCCCIPLRFAVFIISIVSIGIGAMHLGVALRNKDAEGSQKSTAYISFAVHAILGISGLLSVFFKTYSLAKNFSTLWWSCTLVTVLLSVASLVLLLTKNKAHYKDVCAVELSTAVSNTNRLVQNTPPSTKDVDNCYKLIVVSYGIVTALEISVMVFCGWIASRSTRQTKLDEEAHGRS</sequence>
<gene>
    <name evidence="2" type="ORF">BGZ70_009654</name>
</gene>
<organism evidence="2 3">
    <name type="scientific">Mortierella alpina</name>
    <name type="common">Oleaginous fungus</name>
    <name type="synonym">Mortierella renispora</name>
    <dbReference type="NCBI Taxonomy" id="64518"/>
    <lineage>
        <taxon>Eukaryota</taxon>
        <taxon>Fungi</taxon>
        <taxon>Fungi incertae sedis</taxon>
        <taxon>Mucoromycota</taxon>
        <taxon>Mortierellomycotina</taxon>
        <taxon>Mortierellomycetes</taxon>
        <taxon>Mortierellales</taxon>
        <taxon>Mortierellaceae</taxon>
        <taxon>Mortierella</taxon>
    </lineage>
</organism>
<evidence type="ECO:0000313" key="3">
    <source>
        <dbReference type="Proteomes" id="UP000738359"/>
    </source>
</evidence>
<dbReference type="EMBL" id="JAAAHY010000080">
    <property type="protein sequence ID" value="KAF9967407.1"/>
    <property type="molecule type" value="Genomic_DNA"/>
</dbReference>